<dbReference type="OrthoDB" id="4410600at2"/>
<dbReference type="EMBL" id="LKST01000002">
    <property type="protein sequence ID" value="KQB84124.1"/>
    <property type="molecule type" value="Genomic_DNA"/>
</dbReference>
<comment type="caution">
    <text evidence="1">The sequence shown here is derived from an EMBL/GenBank/DDBJ whole genome shotgun (WGS) entry which is preliminary data.</text>
</comment>
<dbReference type="RefSeq" id="WP_055122123.1">
    <property type="nucleotide sequence ID" value="NZ_LKST01000002.1"/>
</dbReference>
<gene>
    <name evidence="1" type="primary">rsrA</name>
    <name evidence="1" type="ORF">Cocul_00921</name>
</gene>
<evidence type="ECO:0000313" key="1">
    <source>
        <dbReference type="EMBL" id="KQB84124.1"/>
    </source>
</evidence>
<keyword evidence="2" id="KW-1185">Reference proteome</keyword>
<sequence>MTSEKEPCGCQRDSIEQALATLFDNPRTAEECQALREQIARCPECFSRLEREEAMRALMRGCCGSDPAPTVLRSRISAQIRIVREG</sequence>
<accession>A0A0Q0U8W1</accession>
<reference evidence="1 2" key="1">
    <citation type="submission" date="2015-10" db="EMBL/GenBank/DDBJ databases">
        <title>Corynebacteirum lowii and Corynebacterium oculi species nova, derived from human clinical disease and and emended description of Corynebacterium mastiditis.</title>
        <authorList>
            <person name="Bernard K."/>
            <person name="Pacheco A.L."/>
            <person name="Mcdougall C."/>
            <person name="Burtx T."/>
            <person name="Weibe D."/>
            <person name="Tyler S."/>
            <person name="Olson A.B."/>
            <person name="Cnockaert M."/>
            <person name="Eguchi H."/>
            <person name="Kuwahara T."/>
            <person name="Nakayama-Imaohji H."/>
            <person name="Boudewijins M."/>
            <person name="Van Hoecke F."/>
            <person name="Bernier A.-M."/>
            <person name="Vandamme P."/>
        </authorList>
    </citation>
    <scope>NUCLEOTIDE SEQUENCE [LARGE SCALE GENOMIC DNA]</scope>
    <source>
        <strain evidence="1 2">NML 130210</strain>
    </source>
</reference>
<dbReference type="PATRIC" id="fig|1544416.3.peg.926"/>
<name>A0A0Q0U8W1_9CORY</name>
<organism evidence="1 2">
    <name type="scientific">Corynebacterium oculi</name>
    <dbReference type="NCBI Taxonomy" id="1544416"/>
    <lineage>
        <taxon>Bacteria</taxon>
        <taxon>Bacillati</taxon>
        <taxon>Actinomycetota</taxon>
        <taxon>Actinomycetes</taxon>
        <taxon>Mycobacteriales</taxon>
        <taxon>Corynebacteriaceae</taxon>
        <taxon>Corynebacterium</taxon>
    </lineage>
</organism>
<dbReference type="Proteomes" id="UP000050517">
    <property type="component" value="Unassembled WGS sequence"/>
</dbReference>
<evidence type="ECO:0000313" key="2">
    <source>
        <dbReference type="Proteomes" id="UP000050517"/>
    </source>
</evidence>
<dbReference type="STRING" id="1544416.Cocul_00921"/>
<protein>
    <submittedName>
        <fullName evidence="1">Anti-sigma factor RsrA</fullName>
    </submittedName>
</protein>
<proteinExistence type="predicted"/>
<dbReference type="AlphaFoldDB" id="A0A0Q0U8W1"/>